<evidence type="ECO:0000256" key="1">
    <source>
        <dbReference type="SAM" id="MobiDB-lite"/>
    </source>
</evidence>
<protein>
    <recommendedName>
        <fullName evidence="3">Transposase</fullName>
    </recommendedName>
</protein>
<feature type="region of interest" description="Disordered" evidence="1">
    <location>
        <begin position="58"/>
        <end position="113"/>
    </location>
</feature>
<dbReference type="EMBL" id="OFSN01000019">
    <property type="protein sequence ID" value="SOY71797.1"/>
    <property type="molecule type" value="Genomic_DNA"/>
</dbReference>
<dbReference type="AlphaFoldDB" id="A0A375CJG2"/>
<evidence type="ECO:0000313" key="2">
    <source>
        <dbReference type="EMBL" id="SOY71797.1"/>
    </source>
</evidence>
<sequence length="113" mass="13223">MLTQNEWRFPIEDRRLFQLLRRYASSTGISRFVSAFLRGRQTRISIREDVDRVTARHFRATSDHSKSPHPSYSQYARDSVPARYSGTPRLTRRRRAAPASSHHPYLHSEEVAP</sequence>
<name>A0A375CJG2_9BURK</name>
<dbReference type="Proteomes" id="UP000257016">
    <property type="component" value="Unassembled WGS sequence"/>
</dbReference>
<reference evidence="2" key="1">
    <citation type="submission" date="2018-01" db="EMBL/GenBank/DDBJ databases">
        <authorList>
            <person name="Clerissi C."/>
        </authorList>
    </citation>
    <scope>NUCLEOTIDE SEQUENCE</scope>
    <source>
        <strain evidence="2">Cupriavidus taiwanensis LMG 19430</strain>
    </source>
</reference>
<evidence type="ECO:0008006" key="3">
    <source>
        <dbReference type="Google" id="ProtNLM"/>
    </source>
</evidence>
<organism evidence="2">
    <name type="scientific">Cupriavidus taiwanensis</name>
    <dbReference type="NCBI Taxonomy" id="164546"/>
    <lineage>
        <taxon>Bacteria</taxon>
        <taxon>Pseudomonadati</taxon>
        <taxon>Pseudomonadota</taxon>
        <taxon>Betaproteobacteria</taxon>
        <taxon>Burkholderiales</taxon>
        <taxon>Burkholderiaceae</taxon>
        <taxon>Cupriavidus</taxon>
    </lineage>
</organism>
<comment type="caution">
    <text evidence="2">The sequence shown here is derived from an EMBL/GenBank/DDBJ whole genome shotgun (WGS) entry which is preliminary data.</text>
</comment>
<accession>A0A375CJG2</accession>
<proteinExistence type="predicted"/>
<gene>
    <name evidence="2" type="ORF">CBM2586_B130517</name>
</gene>